<evidence type="ECO:0000313" key="3">
    <source>
        <dbReference type="EnsemblProtists" id="EOD09574"/>
    </source>
</evidence>
<dbReference type="Proteomes" id="UP000013827">
    <property type="component" value="Unassembled WGS sequence"/>
</dbReference>
<feature type="compositionally biased region" description="Low complexity" evidence="1">
    <location>
        <begin position="464"/>
        <end position="479"/>
    </location>
</feature>
<feature type="region of interest" description="Disordered" evidence="1">
    <location>
        <begin position="1190"/>
        <end position="1215"/>
    </location>
</feature>
<feature type="compositionally biased region" description="Polar residues" evidence="1">
    <location>
        <begin position="260"/>
        <end position="269"/>
    </location>
</feature>
<evidence type="ECO:0000259" key="2">
    <source>
        <dbReference type="PROSITE" id="PS50013"/>
    </source>
</evidence>
<dbReference type="SUPFAM" id="SSF54160">
    <property type="entry name" value="Chromo domain-like"/>
    <property type="match status" value="1"/>
</dbReference>
<evidence type="ECO:0000256" key="1">
    <source>
        <dbReference type="SAM" id="MobiDB-lite"/>
    </source>
</evidence>
<keyword evidence="4" id="KW-1185">Reference proteome</keyword>
<proteinExistence type="predicted"/>
<feature type="compositionally biased region" description="Low complexity" evidence="1">
    <location>
        <begin position="1205"/>
        <end position="1215"/>
    </location>
</feature>
<evidence type="ECO:0000313" key="4">
    <source>
        <dbReference type="Proteomes" id="UP000013827"/>
    </source>
</evidence>
<feature type="region of interest" description="Disordered" evidence="1">
    <location>
        <begin position="1047"/>
        <end position="1147"/>
    </location>
</feature>
<feature type="compositionally biased region" description="Basic and acidic residues" evidence="1">
    <location>
        <begin position="1077"/>
        <end position="1107"/>
    </location>
</feature>
<dbReference type="PROSITE" id="PS50013">
    <property type="entry name" value="CHROMO_2"/>
    <property type="match status" value="1"/>
</dbReference>
<dbReference type="InterPro" id="IPR023780">
    <property type="entry name" value="Chromo_domain"/>
</dbReference>
<dbReference type="InterPro" id="IPR000953">
    <property type="entry name" value="Chromo/chromo_shadow_dom"/>
</dbReference>
<protein>
    <recommendedName>
        <fullName evidence="2">Chromo domain-containing protein</fullName>
    </recommendedName>
</protein>
<feature type="region of interest" description="Disordered" evidence="1">
    <location>
        <begin position="260"/>
        <end position="286"/>
    </location>
</feature>
<dbReference type="CDD" id="cd00024">
    <property type="entry name" value="CD_CSD"/>
    <property type="match status" value="1"/>
</dbReference>
<accession>A0A0D3IE89</accession>
<feature type="region of interest" description="Disordered" evidence="1">
    <location>
        <begin position="567"/>
        <end position="602"/>
    </location>
</feature>
<dbReference type="Pfam" id="PF00385">
    <property type="entry name" value="Chromo"/>
    <property type="match status" value="1"/>
</dbReference>
<dbReference type="EnsemblProtists" id="EOD09574">
    <property type="protein sequence ID" value="EOD09574"/>
    <property type="gene ID" value="EMIHUDRAFT_448412"/>
</dbReference>
<reference evidence="3" key="2">
    <citation type="submission" date="2024-10" db="UniProtKB">
        <authorList>
            <consortium name="EnsemblProtists"/>
        </authorList>
    </citation>
    <scope>IDENTIFICATION</scope>
</reference>
<dbReference type="RefSeq" id="XP_005762003.1">
    <property type="nucleotide sequence ID" value="XM_005761946.1"/>
</dbReference>
<sequence length="1371" mass="144432">MVEERNADSSLSAAQQNLGEVRFPVSKGLADAAAALRTQGVPQRGGPAQCAVLPGLAEVARQRQPPALHAGAAGGLQHPAALQPSLPLGAAPMHARAGVLSGVSPGVAFQARGPTPAHRLAGVGAPPRALGHPVLLPPGAPSPMLAMARPDAAAAASEQGGLVCVSSSREAPQAIAHAMPWGGLPQGMAQRPFVPPPQGTPQALAQAMVQSQMPNTPQALTQAMACSQMPNLMRQIPPRMPQLPHGAMPLSRTMPVLPQQRSFPGSGSASPRVMSSAAGEPRSPAAAWPSGCQVEVRCDSDACLLGAWAEAEVLSAQGGLVRVRLRCLALEGEERTLRASVVRQRPRPEAVSWSVGDLVEARVGGVWREAEVLQLPPNPPNGATNGIRLVLVKLHANRLWLDWAALRRRGQPLRDANGVSGANPPIGKSSEPVGLGRKRDRSRERSSRRPTGASDRSLRPHQRGASLAQQLSGQAQEAATPAISSRSASTERVPFRRSSSSLDGLRADFLQPATSGDERLRWKLPPGVSGGQTLLISVRRPPELVEGLHVKLPSTARAGSTITITLPRPVAGGAPEAEVAPAAPRSKGERSLKRGGNAGDAARKVRRLSSHDTLLLEMADEAQAALRVFRPGSSAPSAAPPHEQEHLGELHSSPEWLEAWLLCSVVLPRLHVPVPTLAELEEWVCAAPCLHVVGAVDFAGGPPLPPTRTAVVRPDALGALHAELLVALLTEGVPAGPAGAGEAVCRLADGGETAAWLRRDGWMHGLCTALRAGVWAKTYPDTACPFVASAAAVPPPLERISSAEDKAKGSKFGQWVTEIGPPICGTFGCVLPNNHAGLHQLPNSGPRGGRLRREASADSTCAKVPEALSPTPANPPPAEGINAQLAVDPALLSAAEALAAAAAAPTDEARSAGLLPYAQARPLHRVLALRALLLALVSPAERRKVRTAALRCHLGSCFDADYWAVTSASRVYRCTKPGGAQQTGELPMGCRWEAVCLEREDFATFCSTLARCCVTPPELSQAGASRPQTACLAMLGRLRDRLPAAEHGLLEPPPLPTPVAASEPRHEARPAPAARAGCHDVAERRDRDSERKRERSGSSRREARGEHGAGPLAARPEASGNGAEQLGDSLPRDGASALVERPPSPPHVRVQLYARRVPVGHRQLDVRACLKLSIPRQRKLSSTLRFHQQEAGPQHWHDPRHHKLSATSPPAPGSAALAAGQPGAVLLNEEADAAAGVLPQKRAARHGKVADRVLARAIGAGGEPQYLVAWKGQAESDSTWEAWSSLENCDSLIRQLHAAELASGKLLPHWSPACPEKFDSDPELPGWRILARRTQSGRETKTYYGPLGEHARSKTVAVQLSKLYDLPALTA</sequence>
<dbReference type="HOGENOM" id="CLU_256314_0_0_1"/>
<reference evidence="4" key="1">
    <citation type="journal article" date="2013" name="Nature">
        <title>Pan genome of the phytoplankton Emiliania underpins its global distribution.</title>
        <authorList>
            <person name="Read B.A."/>
            <person name="Kegel J."/>
            <person name="Klute M.J."/>
            <person name="Kuo A."/>
            <person name="Lefebvre S.C."/>
            <person name="Maumus F."/>
            <person name="Mayer C."/>
            <person name="Miller J."/>
            <person name="Monier A."/>
            <person name="Salamov A."/>
            <person name="Young J."/>
            <person name="Aguilar M."/>
            <person name="Claverie J.M."/>
            <person name="Frickenhaus S."/>
            <person name="Gonzalez K."/>
            <person name="Herman E.K."/>
            <person name="Lin Y.C."/>
            <person name="Napier J."/>
            <person name="Ogata H."/>
            <person name="Sarno A.F."/>
            <person name="Shmutz J."/>
            <person name="Schroeder D."/>
            <person name="de Vargas C."/>
            <person name="Verret F."/>
            <person name="von Dassow P."/>
            <person name="Valentin K."/>
            <person name="Van de Peer Y."/>
            <person name="Wheeler G."/>
            <person name="Dacks J.B."/>
            <person name="Delwiche C.F."/>
            <person name="Dyhrman S.T."/>
            <person name="Glockner G."/>
            <person name="John U."/>
            <person name="Richards T."/>
            <person name="Worden A.Z."/>
            <person name="Zhang X."/>
            <person name="Grigoriev I.V."/>
            <person name="Allen A.E."/>
            <person name="Bidle K."/>
            <person name="Borodovsky M."/>
            <person name="Bowler C."/>
            <person name="Brownlee C."/>
            <person name="Cock J.M."/>
            <person name="Elias M."/>
            <person name="Gladyshev V.N."/>
            <person name="Groth M."/>
            <person name="Guda C."/>
            <person name="Hadaegh A."/>
            <person name="Iglesias-Rodriguez M.D."/>
            <person name="Jenkins J."/>
            <person name="Jones B.M."/>
            <person name="Lawson T."/>
            <person name="Leese F."/>
            <person name="Lindquist E."/>
            <person name="Lobanov A."/>
            <person name="Lomsadze A."/>
            <person name="Malik S.B."/>
            <person name="Marsh M.E."/>
            <person name="Mackinder L."/>
            <person name="Mock T."/>
            <person name="Mueller-Roeber B."/>
            <person name="Pagarete A."/>
            <person name="Parker M."/>
            <person name="Probert I."/>
            <person name="Quesneville H."/>
            <person name="Raines C."/>
            <person name="Rensing S.A."/>
            <person name="Riano-Pachon D.M."/>
            <person name="Richier S."/>
            <person name="Rokitta S."/>
            <person name="Shiraiwa Y."/>
            <person name="Soanes D.M."/>
            <person name="van der Giezen M."/>
            <person name="Wahlund T.M."/>
            <person name="Williams B."/>
            <person name="Wilson W."/>
            <person name="Wolfe G."/>
            <person name="Wurch L.L."/>
        </authorList>
    </citation>
    <scope>NUCLEOTIDE SEQUENCE</scope>
</reference>
<dbReference type="KEGG" id="ehx:EMIHUDRAFT_448412"/>
<organism evidence="3 4">
    <name type="scientific">Emiliania huxleyi (strain CCMP1516)</name>
    <dbReference type="NCBI Taxonomy" id="280463"/>
    <lineage>
        <taxon>Eukaryota</taxon>
        <taxon>Haptista</taxon>
        <taxon>Haptophyta</taxon>
        <taxon>Prymnesiophyceae</taxon>
        <taxon>Isochrysidales</taxon>
        <taxon>Noelaerhabdaceae</taxon>
        <taxon>Emiliania</taxon>
    </lineage>
</organism>
<dbReference type="InterPro" id="IPR016197">
    <property type="entry name" value="Chromo-like_dom_sf"/>
</dbReference>
<name>A0A0D3IE89_EMIH1</name>
<dbReference type="GeneID" id="17255744"/>
<dbReference type="Gene3D" id="2.40.50.40">
    <property type="match status" value="1"/>
</dbReference>
<feature type="region of interest" description="Disordered" evidence="1">
    <location>
        <begin position="414"/>
        <end position="501"/>
    </location>
</feature>
<dbReference type="PaxDb" id="2903-EOD09574"/>
<feature type="compositionally biased region" description="Low complexity" evidence="1">
    <location>
        <begin position="569"/>
        <end position="584"/>
    </location>
</feature>
<feature type="domain" description="Chromo" evidence="2">
    <location>
        <begin position="1248"/>
        <end position="1297"/>
    </location>
</feature>